<evidence type="ECO:0000256" key="4">
    <source>
        <dbReference type="ARBA" id="ARBA00022496"/>
    </source>
</evidence>
<evidence type="ECO:0000256" key="1">
    <source>
        <dbReference type="ARBA" id="ARBA00004571"/>
    </source>
</evidence>
<reference evidence="16" key="1">
    <citation type="submission" date="2021-02" db="EMBL/GenBank/DDBJ databases">
        <title>PHA producing bacteria isolated from coastal sediment in Guangdong, Shenzhen.</title>
        <authorList>
            <person name="Zheng W."/>
            <person name="Yu S."/>
            <person name="Huang Y."/>
        </authorList>
    </citation>
    <scope>NUCLEOTIDE SEQUENCE</scope>
    <source>
        <strain evidence="16">TN14-10</strain>
    </source>
</reference>
<keyword evidence="5 11" id="KW-0812">Transmembrane</keyword>
<evidence type="ECO:0000256" key="6">
    <source>
        <dbReference type="ARBA" id="ARBA00023004"/>
    </source>
</evidence>
<dbReference type="RefSeq" id="WP_206560373.1">
    <property type="nucleotide sequence ID" value="NZ_JAFKCZ010000006.1"/>
</dbReference>
<keyword evidence="7" id="KW-0406">Ion transport</keyword>
<dbReference type="Gene3D" id="2.40.170.20">
    <property type="entry name" value="TonB-dependent receptor, beta-barrel domain"/>
    <property type="match status" value="2"/>
</dbReference>
<dbReference type="PANTHER" id="PTHR32552">
    <property type="entry name" value="FERRICHROME IRON RECEPTOR-RELATED"/>
    <property type="match status" value="1"/>
</dbReference>
<dbReference type="PROSITE" id="PS52016">
    <property type="entry name" value="TONB_DEPENDENT_REC_3"/>
    <property type="match status" value="1"/>
</dbReference>
<keyword evidence="3 11" id="KW-1134">Transmembrane beta strand</keyword>
<name>A0A939ILW9_9GAMM</name>
<dbReference type="AlphaFoldDB" id="A0A939ILW9"/>
<dbReference type="GO" id="GO:0006826">
    <property type="term" value="P:iron ion transport"/>
    <property type="evidence" value="ECO:0007669"/>
    <property type="project" value="UniProtKB-KW"/>
</dbReference>
<comment type="caution">
    <text evidence="16">The sequence shown here is derived from an EMBL/GenBank/DDBJ whole genome shotgun (WGS) entry which is preliminary data.</text>
</comment>
<keyword evidence="13" id="KW-0732">Signal</keyword>
<keyword evidence="16" id="KW-0675">Receptor</keyword>
<evidence type="ECO:0000256" key="3">
    <source>
        <dbReference type="ARBA" id="ARBA00022452"/>
    </source>
</evidence>
<dbReference type="InterPro" id="IPR039426">
    <property type="entry name" value="TonB-dep_rcpt-like"/>
</dbReference>
<dbReference type="InterPro" id="IPR036942">
    <property type="entry name" value="Beta-barrel_TonB_sf"/>
</dbReference>
<feature type="domain" description="TonB-dependent receptor-like beta-barrel" evidence="14">
    <location>
        <begin position="263"/>
        <end position="812"/>
    </location>
</feature>
<keyword evidence="17" id="KW-1185">Reference proteome</keyword>
<keyword evidence="2 11" id="KW-0813">Transport</keyword>
<evidence type="ECO:0000259" key="15">
    <source>
        <dbReference type="Pfam" id="PF07715"/>
    </source>
</evidence>
<gene>
    <name evidence="16" type="ORF">JYP50_10050</name>
</gene>
<dbReference type="GO" id="GO:0009279">
    <property type="term" value="C:cell outer membrane"/>
    <property type="evidence" value="ECO:0007669"/>
    <property type="project" value="UniProtKB-SubCell"/>
</dbReference>
<dbReference type="Pfam" id="PF07715">
    <property type="entry name" value="Plug"/>
    <property type="match status" value="1"/>
</dbReference>
<dbReference type="Proteomes" id="UP000664303">
    <property type="component" value="Unassembled WGS sequence"/>
</dbReference>
<evidence type="ECO:0000256" key="2">
    <source>
        <dbReference type="ARBA" id="ARBA00022448"/>
    </source>
</evidence>
<evidence type="ECO:0000256" key="9">
    <source>
        <dbReference type="ARBA" id="ARBA00023136"/>
    </source>
</evidence>
<evidence type="ECO:0000259" key="14">
    <source>
        <dbReference type="Pfam" id="PF00593"/>
    </source>
</evidence>
<feature type="signal peptide" evidence="13">
    <location>
        <begin position="1"/>
        <end position="23"/>
    </location>
</feature>
<organism evidence="16 17">
    <name type="scientific">Parahaliea mediterranea</name>
    <dbReference type="NCBI Taxonomy" id="651086"/>
    <lineage>
        <taxon>Bacteria</taxon>
        <taxon>Pseudomonadati</taxon>
        <taxon>Pseudomonadota</taxon>
        <taxon>Gammaproteobacteria</taxon>
        <taxon>Cellvibrionales</taxon>
        <taxon>Halieaceae</taxon>
        <taxon>Parahaliea</taxon>
    </lineage>
</organism>
<evidence type="ECO:0000256" key="7">
    <source>
        <dbReference type="ARBA" id="ARBA00023065"/>
    </source>
</evidence>
<evidence type="ECO:0000256" key="8">
    <source>
        <dbReference type="ARBA" id="ARBA00023077"/>
    </source>
</evidence>
<evidence type="ECO:0000313" key="17">
    <source>
        <dbReference type="Proteomes" id="UP000664303"/>
    </source>
</evidence>
<dbReference type="PANTHER" id="PTHR32552:SF81">
    <property type="entry name" value="TONB-DEPENDENT OUTER MEMBRANE RECEPTOR"/>
    <property type="match status" value="1"/>
</dbReference>
<sequence length="851" mass="93461">MKRKYIYSSIAVASIVGSPQALAEQGASGALEEVIVTARHRDESLQDTPVAISAISASQMLEQGITNTRDLSKSVPSLQIGRSSTTQIFIRGVGERTGFSRVDPGVGVYLNDVFIPRVDGQLFDVADLASIQVVRGPQGSLFGKNTTGGAMLLTLQKPTEEREFEVELGVGSYSLLKGRATLNLPVTDSLSTRLSLFSIEDDGFLEDINGEHYSSNDRKAVIAQAAWNPDDSFTLDSFLYWGETREKQPGRNCRISDVNGLFVEALYLNYPGDTDPSNPRAWEENCLDNSLDTVGAGNMNLGDAHNDYEYDSLQSGSTFDWEFRDGQSLKLIVGYQDALEGPHQVSDSDGGPADLLEAFTIDDSHRETYSAEIRLSGDLFGERLGYTTGLFYMNEKLDDSFITQNSIIAWDATSLGAMGSGVRPSAPPPGGTLPFVGSFSRPISESVFDMENDTFGAYFQGVYELTDNFSWTVGFRYTEERRQTQLAFTTSDQAAVSAILESHPLIGPEIAPGTGLHPFFGGWAMDPAGTAAGLFVDSDGDGVIDYPMDRANTNYEQASIKFYKFTPMTSLSYSFYDDWMDDMSVDGLMLYTTWSNGFKSGFFEPRGADGLVFIEPEELENLEFGVKLDAFGRRVRVNASAYFMDYDNIQLLQIATDRMNNTAVSMANAGKATIRGVELEMSVLPTPEFMIQLSYSYNNYSYDEFNDLEMLPLIVSGDQVPVDRSSEAFSVVPESKAYLSFQYELATDLGTFVPRVDVSYTDEIYYGIDSGSWAAYQADHARAGAPSSTVANARLTWLSSNGDFSVSAYVNNFTDEEYQEGGSAAADTLGTFIITPASPRTWGLEFRKIFD</sequence>
<accession>A0A939ILW9</accession>
<comment type="similarity">
    <text evidence="11 12">Belongs to the TonB-dependent receptor family.</text>
</comment>
<feature type="chain" id="PRO_5037115246" evidence="13">
    <location>
        <begin position="24"/>
        <end position="851"/>
    </location>
</feature>
<evidence type="ECO:0000256" key="12">
    <source>
        <dbReference type="RuleBase" id="RU003357"/>
    </source>
</evidence>
<keyword evidence="9 11" id="KW-0472">Membrane</keyword>
<keyword evidence="8 12" id="KW-0798">TonB box</keyword>
<evidence type="ECO:0000313" key="16">
    <source>
        <dbReference type="EMBL" id="MBN7796935.1"/>
    </source>
</evidence>
<keyword evidence="4" id="KW-0410">Iron transport</keyword>
<evidence type="ECO:0000256" key="11">
    <source>
        <dbReference type="PROSITE-ProRule" id="PRU01360"/>
    </source>
</evidence>
<keyword evidence="10 11" id="KW-0998">Cell outer membrane</keyword>
<evidence type="ECO:0000256" key="5">
    <source>
        <dbReference type="ARBA" id="ARBA00022692"/>
    </source>
</evidence>
<keyword evidence="6" id="KW-0408">Iron</keyword>
<protein>
    <submittedName>
        <fullName evidence="16">TonB-dependent receptor</fullName>
    </submittedName>
</protein>
<dbReference type="SUPFAM" id="SSF56935">
    <property type="entry name" value="Porins"/>
    <property type="match status" value="1"/>
</dbReference>
<evidence type="ECO:0000256" key="10">
    <source>
        <dbReference type="ARBA" id="ARBA00023237"/>
    </source>
</evidence>
<feature type="domain" description="TonB-dependent receptor plug" evidence="15">
    <location>
        <begin position="45"/>
        <end position="150"/>
    </location>
</feature>
<dbReference type="InterPro" id="IPR000531">
    <property type="entry name" value="Beta-barrel_TonB"/>
</dbReference>
<dbReference type="Pfam" id="PF00593">
    <property type="entry name" value="TonB_dep_Rec_b-barrel"/>
    <property type="match status" value="1"/>
</dbReference>
<proteinExistence type="inferred from homology"/>
<evidence type="ECO:0000256" key="13">
    <source>
        <dbReference type="SAM" id="SignalP"/>
    </source>
</evidence>
<dbReference type="EMBL" id="JAFKCZ010000006">
    <property type="protein sequence ID" value="MBN7796935.1"/>
    <property type="molecule type" value="Genomic_DNA"/>
</dbReference>
<dbReference type="InterPro" id="IPR012910">
    <property type="entry name" value="Plug_dom"/>
</dbReference>
<comment type="subcellular location">
    <subcellularLocation>
        <location evidence="1 11">Cell outer membrane</location>
        <topology evidence="1 11">Multi-pass membrane protein</topology>
    </subcellularLocation>
</comment>